<dbReference type="Proteomes" id="UP000828048">
    <property type="component" value="Chromosome 1"/>
</dbReference>
<sequence length="168" mass="18476">MTLYKLVYKGDWEHVKHYLELHPDALTTQISSNGDTALHIAVLGGHVKIVEELVHMISAKDLALKNKTGETALSLAAGGGITKVAKPLVRKNHDLLGMENDIGNIPLVVAAQFGHIDMVHFLYWVTQEEDLDPKTSDQNQGGKLLTACIVAQIYGKKVEITFSFSLIF</sequence>
<name>A0ACB7XMU1_9ERIC</name>
<organism evidence="1 2">
    <name type="scientific">Vaccinium darrowii</name>
    <dbReference type="NCBI Taxonomy" id="229202"/>
    <lineage>
        <taxon>Eukaryota</taxon>
        <taxon>Viridiplantae</taxon>
        <taxon>Streptophyta</taxon>
        <taxon>Embryophyta</taxon>
        <taxon>Tracheophyta</taxon>
        <taxon>Spermatophyta</taxon>
        <taxon>Magnoliopsida</taxon>
        <taxon>eudicotyledons</taxon>
        <taxon>Gunneridae</taxon>
        <taxon>Pentapetalae</taxon>
        <taxon>asterids</taxon>
        <taxon>Ericales</taxon>
        <taxon>Ericaceae</taxon>
        <taxon>Vaccinioideae</taxon>
        <taxon>Vaccinieae</taxon>
        <taxon>Vaccinium</taxon>
    </lineage>
</organism>
<comment type="caution">
    <text evidence="1">The sequence shown here is derived from an EMBL/GenBank/DDBJ whole genome shotgun (WGS) entry which is preliminary data.</text>
</comment>
<protein>
    <submittedName>
        <fullName evidence="1">Uncharacterized protein</fullName>
    </submittedName>
</protein>
<accession>A0ACB7XMU1</accession>
<dbReference type="EMBL" id="CM037151">
    <property type="protein sequence ID" value="KAH7841980.1"/>
    <property type="molecule type" value="Genomic_DNA"/>
</dbReference>
<gene>
    <name evidence="1" type="ORF">Vadar_000162</name>
</gene>
<reference evidence="1 2" key="1">
    <citation type="journal article" date="2021" name="Hortic Res">
        <title>High-quality reference genome and annotation aids understanding of berry development for evergreen blueberry (Vaccinium darrowii).</title>
        <authorList>
            <person name="Yu J."/>
            <person name="Hulse-Kemp A.M."/>
            <person name="Babiker E."/>
            <person name="Staton M."/>
        </authorList>
    </citation>
    <scope>NUCLEOTIDE SEQUENCE [LARGE SCALE GENOMIC DNA]</scope>
    <source>
        <strain evidence="2">cv. NJ 8807/NJ 8810</strain>
        <tissue evidence="1">Young leaf</tissue>
    </source>
</reference>
<keyword evidence="2" id="KW-1185">Reference proteome</keyword>
<evidence type="ECO:0000313" key="1">
    <source>
        <dbReference type="EMBL" id="KAH7841980.1"/>
    </source>
</evidence>
<proteinExistence type="predicted"/>
<evidence type="ECO:0000313" key="2">
    <source>
        <dbReference type="Proteomes" id="UP000828048"/>
    </source>
</evidence>